<dbReference type="Gene3D" id="3.60.60.10">
    <property type="entry name" value="Penicillin V Acylase, Chain A"/>
    <property type="match status" value="1"/>
</dbReference>
<gene>
    <name evidence="4" type="primary">pacB</name>
    <name evidence="4" type="ORF">GCM10007425_11010</name>
</gene>
<comment type="similarity">
    <text evidence="1">Belongs to the peptidase C59 family.</text>
</comment>
<protein>
    <submittedName>
        <fullName evidence="4">Penicillin acylase</fullName>
    </submittedName>
</protein>
<dbReference type="InterPro" id="IPR029132">
    <property type="entry name" value="CBAH/NAAA_C"/>
</dbReference>
<dbReference type="CDD" id="cd00542">
    <property type="entry name" value="Ntn_PVA"/>
    <property type="match status" value="1"/>
</dbReference>
<dbReference type="Pfam" id="PF02275">
    <property type="entry name" value="CBAH"/>
    <property type="match status" value="1"/>
</dbReference>
<dbReference type="Proteomes" id="UP000616608">
    <property type="component" value="Unassembled WGS sequence"/>
</dbReference>
<keyword evidence="5" id="KW-1185">Reference proteome</keyword>
<evidence type="ECO:0000313" key="4">
    <source>
        <dbReference type="EMBL" id="GGG18355.1"/>
    </source>
</evidence>
<comment type="caution">
    <text evidence="4">The sequence shown here is derived from an EMBL/GenBank/DDBJ whole genome shotgun (WGS) entry which is preliminary data.</text>
</comment>
<proteinExistence type="inferred from homology"/>
<evidence type="ECO:0000313" key="5">
    <source>
        <dbReference type="Proteomes" id="UP000616608"/>
    </source>
</evidence>
<dbReference type="AlphaFoldDB" id="A0A917LFI7"/>
<dbReference type="PANTHER" id="PTHR35527:SF2">
    <property type="entry name" value="HYDROLASE"/>
    <property type="match status" value="1"/>
</dbReference>
<dbReference type="InterPro" id="IPR052193">
    <property type="entry name" value="Peptidase_C59"/>
</dbReference>
<evidence type="ECO:0000256" key="2">
    <source>
        <dbReference type="ARBA" id="ARBA00022801"/>
    </source>
</evidence>
<evidence type="ECO:0000256" key="1">
    <source>
        <dbReference type="ARBA" id="ARBA00006625"/>
    </source>
</evidence>
<organism evidence="4 5">
    <name type="scientific">Lysinibacillus alkalisoli</name>
    <dbReference type="NCBI Taxonomy" id="1911548"/>
    <lineage>
        <taxon>Bacteria</taxon>
        <taxon>Bacillati</taxon>
        <taxon>Bacillota</taxon>
        <taxon>Bacilli</taxon>
        <taxon>Bacillales</taxon>
        <taxon>Bacillaceae</taxon>
        <taxon>Lysinibacillus</taxon>
    </lineage>
</organism>
<dbReference type="SUPFAM" id="SSF56235">
    <property type="entry name" value="N-terminal nucleophile aminohydrolases (Ntn hydrolases)"/>
    <property type="match status" value="1"/>
</dbReference>
<dbReference type="InterPro" id="IPR029055">
    <property type="entry name" value="Ntn_hydrolases_N"/>
</dbReference>
<sequence>MFGCSSLTLQSKDQKHFFARTMDFTKTLGNDIVFVPRNYTIVATEKNPQPTQTTYAMLGMGNTETPMPALFDGLNEVGLMGAVLYYRDHARYFDEVEEGKTAINPLFAITNILASCKTVDDVVQFFESHTLINEMVSVIDFIPPLHFTFSDRTGESIIIEPNLHGITVHRKTVGVMTNSPNYEWQEKNLWNYVGISPYDVKGIVMNGVELKPLSLGTGGLGLPGDFTPPSRFVRVAMVRQYIEEAQNEDEAIRNIFHILSLVNVPKGMVINDEGLVDYTCYTAAMCSESLTYYCHTYEDRQIAVIKLENENYDATTLKTYPISTKQSYNMINE</sequence>
<reference evidence="4" key="1">
    <citation type="journal article" date="2014" name="Int. J. Syst. Evol. Microbiol.">
        <title>Complete genome sequence of Corynebacterium casei LMG S-19264T (=DSM 44701T), isolated from a smear-ripened cheese.</title>
        <authorList>
            <consortium name="US DOE Joint Genome Institute (JGI-PGF)"/>
            <person name="Walter F."/>
            <person name="Albersmeier A."/>
            <person name="Kalinowski J."/>
            <person name="Ruckert C."/>
        </authorList>
    </citation>
    <scope>NUCLEOTIDE SEQUENCE</scope>
    <source>
        <strain evidence="4">CGMCC 1.15760</strain>
    </source>
</reference>
<dbReference type="GO" id="GO:0016787">
    <property type="term" value="F:hydrolase activity"/>
    <property type="evidence" value="ECO:0007669"/>
    <property type="project" value="UniProtKB-KW"/>
</dbReference>
<dbReference type="PANTHER" id="PTHR35527">
    <property type="entry name" value="CHOLOYLGLYCINE HYDROLASE"/>
    <property type="match status" value="1"/>
</dbReference>
<name>A0A917LFI7_9BACI</name>
<accession>A0A917LFI7</accession>
<keyword evidence="2" id="KW-0378">Hydrolase</keyword>
<feature type="domain" description="Choloylglycine hydrolase/NAAA C-terminal" evidence="3">
    <location>
        <begin position="4"/>
        <end position="320"/>
    </location>
</feature>
<reference evidence="4" key="2">
    <citation type="submission" date="2020-09" db="EMBL/GenBank/DDBJ databases">
        <authorList>
            <person name="Sun Q."/>
            <person name="Zhou Y."/>
        </authorList>
    </citation>
    <scope>NUCLEOTIDE SEQUENCE</scope>
    <source>
        <strain evidence="4">CGMCC 1.15760</strain>
    </source>
</reference>
<dbReference type="RefSeq" id="WP_188614027.1">
    <property type="nucleotide sequence ID" value="NZ_BMJT01000003.1"/>
</dbReference>
<evidence type="ECO:0000259" key="3">
    <source>
        <dbReference type="Pfam" id="PF02275"/>
    </source>
</evidence>
<dbReference type="EMBL" id="BMJT01000003">
    <property type="protein sequence ID" value="GGG18355.1"/>
    <property type="molecule type" value="Genomic_DNA"/>
</dbReference>